<evidence type="ECO:0000256" key="1">
    <source>
        <dbReference type="SAM" id="Phobius"/>
    </source>
</evidence>
<organism evidence="3 4">
    <name type="scientific">Citrullus colocynthis</name>
    <name type="common">colocynth</name>
    <dbReference type="NCBI Taxonomy" id="252529"/>
    <lineage>
        <taxon>Eukaryota</taxon>
        <taxon>Viridiplantae</taxon>
        <taxon>Streptophyta</taxon>
        <taxon>Embryophyta</taxon>
        <taxon>Tracheophyta</taxon>
        <taxon>Spermatophyta</taxon>
        <taxon>Magnoliopsida</taxon>
        <taxon>eudicotyledons</taxon>
        <taxon>Gunneridae</taxon>
        <taxon>Pentapetalae</taxon>
        <taxon>rosids</taxon>
        <taxon>fabids</taxon>
        <taxon>Cucurbitales</taxon>
        <taxon>Cucurbitaceae</taxon>
        <taxon>Benincaseae</taxon>
        <taxon>Citrullus</taxon>
    </lineage>
</organism>
<accession>A0ABP0YMH5</accession>
<evidence type="ECO:0000256" key="2">
    <source>
        <dbReference type="SAM" id="SignalP"/>
    </source>
</evidence>
<dbReference type="EMBL" id="OZ021739">
    <property type="protein sequence ID" value="CAK9321571.1"/>
    <property type="molecule type" value="Genomic_DNA"/>
</dbReference>
<feature type="signal peptide" evidence="2">
    <location>
        <begin position="1"/>
        <end position="26"/>
    </location>
</feature>
<feature type="transmembrane region" description="Helical" evidence="1">
    <location>
        <begin position="67"/>
        <end position="86"/>
    </location>
</feature>
<sequence length="87" mass="9891">MDRVDITCFHLILWHIWCLHDGGVVSLPAVIESTQELGILLPLDLGLCSCKKFLWGLVRRRPVKMVLIGRFIVILSEYGVEAIVLYV</sequence>
<evidence type="ECO:0000313" key="4">
    <source>
        <dbReference type="Proteomes" id="UP001642487"/>
    </source>
</evidence>
<dbReference type="Proteomes" id="UP001642487">
    <property type="component" value="Chromosome 5"/>
</dbReference>
<reference evidence="3 4" key="1">
    <citation type="submission" date="2024-03" db="EMBL/GenBank/DDBJ databases">
        <authorList>
            <person name="Gkanogiannis A."/>
            <person name="Becerra Lopez-Lavalle L."/>
        </authorList>
    </citation>
    <scope>NUCLEOTIDE SEQUENCE [LARGE SCALE GENOMIC DNA]</scope>
</reference>
<keyword evidence="4" id="KW-1185">Reference proteome</keyword>
<gene>
    <name evidence="3" type="ORF">CITCOLO1_LOCUS13651</name>
</gene>
<feature type="chain" id="PRO_5047082548" evidence="2">
    <location>
        <begin position="27"/>
        <end position="87"/>
    </location>
</feature>
<keyword evidence="1" id="KW-0472">Membrane</keyword>
<protein>
    <submittedName>
        <fullName evidence="3">Uncharacterized protein</fullName>
    </submittedName>
</protein>
<evidence type="ECO:0000313" key="3">
    <source>
        <dbReference type="EMBL" id="CAK9321571.1"/>
    </source>
</evidence>
<name>A0ABP0YMH5_9ROSI</name>
<keyword evidence="1" id="KW-1133">Transmembrane helix</keyword>
<keyword evidence="1" id="KW-0812">Transmembrane</keyword>
<keyword evidence="2" id="KW-0732">Signal</keyword>
<proteinExistence type="predicted"/>